<keyword evidence="3" id="KW-1185">Reference proteome</keyword>
<name>A0A4C1TH08_EUMVA</name>
<proteinExistence type="predicted"/>
<accession>A0A4C1TH08</accession>
<reference evidence="2 3" key="1">
    <citation type="journal article" date="2019" name="Commun. Biol.">
        <title>The bagworm genome reveals a unique fibroin gene that provides high tensile strength.</title>
        <authorList>
            <person name="Kono N."/>
            <person name="Nakamura H."/>
            <person name="Ohtoshi R."/>
            <person name="Tomita M."/>
            <person name="Numata K."/>
            <person name="Arakawa K."/>
        </authorList>
    </citation>
    <scope>NUCLEOTIDE SEQUENCE [LARGE SCALE GENOMIC DNA]</scope>
</reference>
<dbReference type="Proteomes" id="UP000299102">
    <property type="component" value="Unassembled WGS sequence"/>
</dbReference>
<dbReference type="AlphaFoldDB" id="A0A4C1TH08"/>
<evidence type="ECO:0000256" key="1">
    <source>
        <dbReference type="SAM" id="MobiDB-lite"/>
    </source>
</evidence>
<organism evidence="2 3">
    <name type="scientific">Eumeta variegata</name>
    <name type="common">Bagworm moth</name>
    <name type="synonym">Eumeta japonica</name>
    <dbReference type="NCBI Taxonomy" id="151549"/>
    <lineage>
        <taxon>Eukaryota</taxon>
        <taxon>Metazoa</taxon>
        <taxon>Ecdysozoa</taxon>
        <taxon>Arthropoda</taxon>
        <taxon>Hexapoda</taxon>
        <taxon>Insecta</taxon>
        <taxon>Pterygota</taxon>
        <taxon>Neoptera</taxon>
        <taxon>Endopterygota</taxon>
        <taxon>Lepidoptera</taxon>
        <taxon>Glossata</taxon>
        <taxon>Ditrysia</taxon>
        <taxon>Tineoidea</taxon>
        <taxon>Psychidae</taxon>
        <taxon>Oiketicinae</taxon>
        <taxon>Eumeta</taxon>
    </lineage>
</organism>
<evidence type="ECO:0000313" key="2">
    <source>
        <dbReference type="EMBL" id="GBP13772.1"/>
    </source>
</evidence>
<feature type="region of interest" description="Disordered" evidence="1">
    <location>
        <begin position="42"/>
        <end position="66"/>
    </location>
</feature>
<gene>
    <name evidence="2" type="ORF">EVAR_7999_1</name>
</gene>
<comment type="caution">
    <text evidence="2">The sequence shown here is derived from an EMBL/GenBank/DDBJ whole genome shotgun (WGS) entry which is preliminary data.</text>
</comment>
<sequence>MAAALGAHVVSRLICLKSEACVSRAHIISVRLKTLYFTRAPDKTSDRAARRRTPRTTGLQSGKTDPEIRRIRRQYTLIGSGTNTPDPVTGSGILYIFAKYAMRDTWNSKNE</sequence>
<dbReference type="EMBL" id="BGZK01000059">
    <property type="protein sequence ID" value="GBP13772.1"/>
    <property type="molecule type" value="Genomic_DNA"/>
</dbReference>
<evidence type="ECO:0000313" key="3">
    <source>
        <dbReference type="Proteomes" id="UP000299102"/>
    </source>
</evidence>
<protein>
    <submittedName>
        <fullName evidence="2">Uncharacterized protein</fullName>
    </submittedName>
</protein>